<dbReference type="InterPro" id="IPR025230">
    <property type="entry name" value="DUF4172"/>
</dbReference>
<name>A0A0L0M5J4_9BURK</name>
<dbReference type="Proteomes" id="UP000036959">
    <property type="component" value="Unassembled WGS sequence"/>
</dbReference>
<keyword evidence="5" id="KW-1185">Reference proteome</keyword>
<dbReference type="SUPFAM" id="SSF140931">
    <property type="entry name" value="Fic-like"/>
    <property type="match status" value="1"/>
</dbReference>
<keyword evidence="2" id="KW-0547">Nucleotide-binding</keyword>
<dbReference type="InterPro" id="IPR040198">
    <property type="entry name" value="Fido_containing"/>
</dbReference>
<dbReference type="SUPFAM" id="SSF46785">
    <property type="entry name" value="Winged helix' DNA-binding domain"/>
    <property type="match status" value="1"/>
</dbReference>
<dbReference type="OrthoDB" id="9813719at2"/>
<feature type="domain" description="Fido" evidence="3">
    <location>
        <begin position="119"/>
        <end position="276"/>
    </location>
</feature>
<sequence length="382" mass="42527">MIRGDYTYIWEAPDWPDWRYDMSRLAEPLADVSREQGRLLGRLADAGIALRDRASLAALTEDVVKTSAIEGEHLDVASVCSSIARRLGVDIGALAPTDRNVEGVVDMILDATLESASPLDQDRLFGWHAALFPTGYSGMSRISVGAWRDDSHGPMQVVSGPIGRQQVHFEAPPADRLDDEMTRFLNWINAASAEPLLLKSGLAHLWFVTLHPFDDGNGRIARAVGDLLLARADHSPQRFYSLSAQIQRERKAYYAILERTQKGTLDVTDWLIWFLEAVLRALKHAHDALDVVFVRTRFWQRWADAALNERQTKLLNRLLDGFDGKLTSSKWASIAKCSPDTALRDINDLVALGILQRAPGGGRSTSYELRETELTRAPSPST</sequence>
<dbReference type="PROSITE" id="PS51459">
    <property type="entry name" value="FIDO"/>
    <property type="match status" value="1"/>
</dbReference>
<dbReference type="PANTHER" id="PTHR13504:SF33">
    <property type="entry name" value="FIC FAMILY PROTEIN"/>
    <property type="match status" value="1"/>
</dbReference>
<feature type="active site" evidence="1">
    <location>
        <position position="211"/>
    </location>
</feature>
<dbReference type="AlphaFoldDB" id="A0A0L0M5J4"/>
<dbReference type="Pfam" id="PF13776">
    <property type="entry name" value="DUF4172"/>
    <property type="match status" value="1"/>
</dbReference>
<comment type="caution">
    <text evidence="4">The sequence shown here is derived from an EMBL/GenBank/DDBJ whole genome shotgun (WGS) entry which is preliminary data.</text>
</comment>
<proteinExistence type="predicted"/>
<gene>
    <name evidence="4" type="ORF">BVER_02290c</name>
</gene>
<dbReference type="InterPro" id="IPR036388">
    <property type="entry name" value="WH-like_DNA-bd_sf"/>
</dbReference>
<dbReference type="GO" id="GO:0005524">
    <property type="term" value="F:ATP binding"/>
    <property type="evidence" value="ECO:0007669"/>
    <property type="project" value="UniProtKB-KW"/>
</dbReference>
<accession>A0A0L0M5J4</accession>
<dbReference type="PANTHER" id="PTHR13504">
    <property type="entry name" value="FIDO DOMAIN-CONTAINING PROTEIN DDB_G0283145"/>
    <property type="match status" value="1"/>
</dbReference>
<evidence type="ECO:0000256" key="1">
    <source>
        <dbReference type="PIRSR" id="PIRSR640198-1"/>
    </source>
</evidence>
<protein>
    <submittedName>
        <fullName evidence="4">Fic family protein</fullName>
    </submittedName>
</protein>
<organism evidence="4 5">
    <name type="scientific">Candidatus Burkholderia verschuerenii</name>
    <dbReference type="NCBI Taxonomy" id="242163"/>
    <lineage>
        <taxon>Bacteria</taxon>
        <taxon>Pseudomonadati</taxon>
        <taxon>Pseudomonadota</taxon>
        <taxon>Betaproteobacteria</taxon>
        <taxon>Burkholderiales</taxon>
        <taxon>Burkholderiaceae</taxon>
        <taxon>Burkholderia</taxon>
    </lineage>
</organism>
<evidence type="ECO:0000313" key="4">
    <source>
        <dbReference type="EMBL" id="KND57628.1"/>
    </source>
</evidence>
<feature type="binding site" evidence="2">
    <location>
        <begin position="215"/>
        <end position="222"/>
    </location>
    <ligand>
        <name>ATP</name>
        <dbReference type="ChEBI" id="CHEBI:30616"/>
    </ligand>
</feature>
<dbReference type="Pfam" id="PF02661">
    <property type="entry name" value="Fic"/>
    <property type="match status" value="1"/>
</dbReference>
<evidence type="ECO:0000259" key="3">
    <source>
        <dbReference type="PROSITE" id="PS51459"/>
    </source>
</evidence>
<dbReference type="RefSeq" id="WP_050455687.1">
    <property type="nucleotide sequence ID" value="NZ_LFJJ01000229.1"/>
</dbReference>
<dbReference type="InterPro" id="IPR003812">
    <property type="entry name" value="Fido"/>
</dbReference>
<dbReference type="InterPro" id="IPR036597">
    <property type="entry name" value="Fido-like_dom_sf"/>
</dbReference>
<dbReference type="PATRIC" id="fig|242163.4.peg.3257"/>
<dbReference type="EMBL" id="LFJJ01000229">
    <property type="protein sequence ID" value="KND57628.1"/>
    <property type="molecule type" value="Genomic_DNA"/>
</dbReference>
<dbReference type="Gene3D" id="1.10.3290.10">
    <property type="entry name" value="Fido-like domain"/>
    <property type="match status" value="1"/>
</dbReference>
<reference evidence="5" key="1">
    <citation type="submission" date="2015-06" db="EMBL/GenBank/DDBJ databases">
        <title>Comparative genomics of Burkholderia leaf nodule symbionts.</title>
        <authorList>
            <person name="Carlier A."/>
            <person name="Eberl L."/>
            <person name="Pinto-Carbo M."/>
        </authorList>
    </citation>
    <scope>NUCLEOTIDE SEQUENCE [LARGE SCALE GENOMIC DNA]</scope>
    <source>
        <strain evidence="5">UZHbot4</strain>
    </source>
</reference>
<feature type="binding site" evidence="2">
    <location>
        <begin position="253"/>
        <end position="254"/>
    </location>
    <ligand>
        <name>ATP</name>
        <dbReference type="ChEBI" id="CHEBI:30616"/>
    </ligand>
</feature>
<keyword evidence="2" id="KW-0067">ATP-binding</keyword>
<evidence type="ECO:0000256" key="2">
    <source>
        <dbReference type="PIRSR" id="PIRSR640198-2"/>
    </source>
</evidence>
<dbReference type="Gene3D" id="1.10.10.10">
    <property type="entry name" value="Winged helix-like DNA-binding domain superfamily/Winged helix DNA-binding domain"/>
    <property type="match status" value="1"/>
</dbReference>
<dbReference type="InterPro" id="IPR036390">
    <property type="entry name" value="WH_DNA-bd_sf"/>
</dbReference>
<evidence type="ECO:0000313" key="5">
    <source>
        <dbReference type="Proteomes" id="UP000036959"/>
    </source>
</evidence>